<feature type="repeat" description="TPR" evidence="1">
    <location>
        <begin position="1004"/>
        <end position="1037"/>
    </location>
</feature>
<feature type="compositionally biased region" description="Polar residues" evidence="2">
    <location>
        <begin position="428"/>
        <end position="439"/>
    </location>
</feature>
<dbReference type="SUPFAM" id="SSF48452">
    <property type="entry name" value="TPR-like"/>
    <property type="match status" value="4"/>
</dbReference>
<evidence type="ECO:0000313" key="5">
    <source>
        <dbReference type="Proteomes" id="UP000838412"/>
    </source>
</evidence>
<feature type="compositionally biased region" description="Polar residues" evidence="2">
    <location>
        <begin position="86"/>
        <end position="106"/>
    </location>
</feature>
<feature type="repeat" description="TPR" evidence="1">
    <location>
        <begin position="732"/>
        <end position="765"/>
    </location>
</feature>
<dbReference type="Pfam" id="PF13424">
    <property type="entry name" value="TPR_12"/>
    <property type="match status" value="6"/>
</dbReference>
<dbReference type="InterPro" id="IPR005105">
    <property type="entry name" value="GlnD_Uridyltrans_N"/>
</dbReference>
<evidence type="ECO:0000259" key="3">
    <source>
        <dbReference type="Pfam" id="PF03445"/>
    </source>
</evidence>
<dbReference type="GO" id="GO:0008773">
    <property type="term" value="F:[protein-PII] uridylyltransferase activity"/>
    <property type="evidence" value="ECO:0007669"/>
    <property type="project" value="InterPro"/>
</dbReference>
<name>A0A8K0AAS5_BRALA</name>
<dbReference type="Proteomes" id="UP000838412">
    <property type="component" value="Chromosome 8"/>
</dbReference>
<reference evidence="4" key="1">
    <citation type="submission" date="2022-01" db="EMBL/GenBank/DDBJ databases">
        <authorList>
            <person name="Braso-Vives M."/>
        </authorList>
    </citation>
    <scope>NUCLEOTIDE SEQUENCE</scope>
</reference>
<dbReference type="Gene3D" id="1.25.40.10">
    <property type="entry name" value="Tetratricopeptide repeat domain"/>
    <property type="match status" value="7"/>
</dbReference>
<dbReference type="EMBL" id="OV696693">
    <property type="protein sequence ID" value="CAH1271846.1"/>
    <property type="molecule type" value="Genomic_DNA"/>
</dbReference>
<dbReference type="SUPFAM" id="SSF48371">
    <property type="entry name" value="ARM repeat"/>
    <property type="match status" value="1"/>
</dbReference>
<dbReference type="InterPro" id="IPR019734">
    <property type="entry name" value="TPR_rpt"/>
</dbReference>
<dbReference type="PROSITE" id="PS50005">
    <property type="entry name" value="TPR"/>
    <property type="match status" value="7"/>
</dbReference>
<feature type="repeat" description="TPR" evidence="1">
    <location>
        <begin position="1134"/>
        <end position="1167"/>
    </location>
</feature>
<feature type="repeat" description="TPR" evidence="1">
    <location>
        <begin position="1221"/>
        <end position="1254"/>
    </location>
</feature>
<keyword evidence="1" id="KW-0802">TPR repeat</keyword>
<feature type="compositionally biased region" description="Low complexity" evidence="2">
    <location>
        <begin position="453"/>
        <end position="463"/>
    </location>
</feature>
<proteinExistence type="predicted"/>
<dbReference type="PANTHER" id="PTHR19959:SF119">
    <property type="entry name" value="FUNGAL LIPASE-LIKE DOMAIN-CONTAINING PROTEIN"/>
    <property type="match status" value="1"/>
</dbReference>
<organism evidence="4 5">
    <name type="scientific">Branchiostoma lanceolatum</name>
    <name type="common">Common lancelet</name>
    <name type="synonym">Amphioxus lanceolatum</name>
    <dbReference type="NCBI Taxonomy" id="7740"/>
    <lineage>
        <taxon>Eukaryota</taxon>
        <taxon>Metazoa</taxon>
        <taxon>Chordata</taxon>
        <taxon>Cephalochordata</taxon>
        <taxon>Leptocardii</taxon>
        <taxon>Amphioxiformes</taxon>
        <taxon>Branchiostomatidae</taxon>
        <taxon>Branchiostoma</taxon>
    </lineage>
</organism>
<feature type="compositionally biased region" description="Basic and acidic residues" evidence="2">
    <location>
        <begin position="107"/>
        <end position="124"/>
    </location>
</feature>
<accession>A0A8K0AAS5</accession>
<dbReference type="Pfam" id="PF03445">
    <property type="entry name" value="DUF294"/>
    <property type="match status" value="1"/>
</dbReference>
<gene>
    <name evidence="4" type="primary">TTC28</name>
    <name evidence="4" type="ORF">BLAG_LOCUS23697</name>
</gene>
<sequence length="1946" mass="216221">MAGEPQALGLVSQRGERYNPTYEDHFQAGQAALTEGEFDRAENHFASALKLVHHQFSHPQTVAALHALGNLFHARVKNTLALPTKGTENSKPAVNPLASSEKPTSVKQDEGGHKSLENEGKQTEDPNFPELSLADLEQAGTWTVNAVALYNSATVRSKQEEEIVEIQTSIRNLEELFLLCLVGGQKAMRGSTSVFDPKAKLLQIREECQKKLDDLDAIPYDTQHELDRAEAIRSIYRQVAADISGLIRSMVEASIQDLGKAPCKFAIIGLGSLAREETTPYSDFEFAILLEEGGDSKENRQYFRNLTRLLHLKVIDLGETILPAVAIKSLNDFYSDGPEGDWFYDIGPRGFAFDGAMPSASKTPLGRPEYRGKPALELIRTPSNMAILQTTASAETYGFHVDEVLRTVAYVAGDRKLVEEYESLVQQTLNTKNPSTHQKPASEIKSNKEESTSVESQTSEPEVQTLGCERAMNFLKDILQSFKTTLKEDEDGKLFQVKKEIYRLPSMVVSGLGLFYSLEGKTAWDIVEEMADKRLLTEVASQNLKAAVSIATELRLRTYLSNDSQSDDITPMKRIDHGTDKVTTEEICSRVVRELTDVLPKSVLVRFYQTMLPLEEMMSAVLKKTEGEDKGLTEGNLTEGSLLDPSARTKSLILLRLSQYQEAISLLEDEIQQVETSPSAPEMTHHLGVCHYNLGNAYRGEGDQHKAKDHYQQALGLWRKDAHSEGDDDYIDTALHALGHINHMFDQFDQALEAYGEALTLRKQLYGKDGSDSQFISHTLHGMASVYKDLGDYDTALDLENQALEAAQKMYGPHRAHSETATYLSGLGSIHREMANFKEARKCFQEALKMFKSVVGENVAHPQIAAQLTALANLDKQSQWSNLDCVSKYYQALQIFHILYGAEGKTYEIASVLGSIANCLEDFGHFEDAEKYHRDSLDMFLHVYGSGDNLNVAGAYNDIGSSLLQAGRGEEGLEMMEKALQMKQAVFKGKTVVKFEWREAPEMVSSITNLGYAHWKLGNIDKATQYTEEAVAMATNLHKYNKLHPSIIVPMQTLGGVYMERKEWVPAQELFEKVLEMEQTIYRGPHPLVGMTLSNLGSVHGEMLDHKTALQYLQRAEKISEDVFGEGTPHPQVALIWNNMGLNYKDMGNIPKALEYLTRSLQMRVAIYGEDTPHPDIGASLGNMGLLMAKLGNIDMAATCFEKALKKFRGSYGNRTHPSIAGTLDNLGIIFSEKGDYHESLKHHREALDMKQDLYGGKPNVSIALTLNNLANTYKALGEHETALGLFRQSLDIYEAVHGKGALHPDIAQGLIGIGNQYVNLKRSHEGIELLQKSLKMLEEFYGIDTPHQDIATCLNNIAFAHDELKEFDLAIQCYQRALEVWRQLFGNEHPNVAIALNNLASACTNSGDTTRATVCFEEAVKIYQLSPCNPQAHQAFFNLAKVCLLQGNKIKALANYVQGINALQLLPGGVSLRPELVSGLSSAAQILFEGKSYKEAAEYWERALAAHSQMRTAPNVDVGKIQFNLARCYSELGDVEKERTFHEQALQTRLQQHGENNSNVDVGLSLLHTARTLQTAGDHQLALLYLQQAAEIFQVLAESSSESKTFLAATYKSMSDTYQSTGDQGNKVKYLSEMMRTLQSTNQEVEDYVFDDLSSETKSLLEKFPGLRPTLKKAATTVKMLGSWRSAEDLNGAAPLMWSDLLLPRRTMSKPELQLYGHFLADIGAAEQFHSLIKFMEKSYEDVISSEVPFRCLMMIGGLCMGLADSSALMCHRLVTAGMVEVLCGWLENFKDQYPQDQNRSSLVTYAIHTIHNCCKVSDVRHALKEQNISKLLDPYLKIEDMGTRLAALLATSYLTDDETPEADSDIMDHIINKLDKALQGKARSAEGYSAMELVMGIGTLCGNAVNRTAFLEKSAAALVEKLMEKGDEEETEAAANTICTLLAE</sequence>
<dbReference type="InterPro" id="IPR011990">
    <property type="entry name" value="TPR-like_helical_dom_sf"/>
</dbReference>
<evidence type="ECO:0000256" key="1">
    <source>
        <dbReference type="PROSITE-ProRule" id="PRU00339"/>
    </source>
</evidence>
<dbReference type="InterPro" id="IPR016024">
    <property type="entry name" value="ARM-type_fold"/>
</dbReference>
<evidence type="ECO:0000256" key="2">
    <source>
        <dbReference type="SAM" id="MobiDB-lite"/>
    </source>
</evidence>
<dbReference type="OrthoDB" id="17009at2759"/>
<feature type="repeat" description="TPR" evidence="1">
    <location>
        <begin position="821"/>
        <end position="854"/>
    </location>
</feature>
<evidence type="ECO:0000313" key="4">
    <source>
        <dbReference type="EMBL" id="CAH1271846.1"/>
    </source>
</evidence>
<dbReference type="PANTHER" id="PTHR19959">
    <property type="entry name" value="KINESIN LIGHT CHAIN"/>
    <property type="match status" value="1"/>
</dbReference>
<feature type="region of interest" description="Disordered" evidence="2">
    <location>
        <begin position="83"/>
        <end position="128"/>
    </location>
</feature>
<feature type="region of interest" description="Disordered" evidence="2">
    <location>
        <begin position="428"/>
        <end position="463"/>
    </location>
</feature>
<feature type="domain" description="Protein-PII uridylyltransferase N-terminal" evidence="3">
    <location>
        <begin position="230"/>
        <end position="314"/>
    </location>
</feature>
<protein>
    <submittedName>
        <fullName evidence="4">TTC28 protein</fullName>
    </submittedName>
</protein>
<dbReference type="Gene3D" id="1.25.10.10">
    <property type="entry name" value="Leucine-rich Repeat Variant"/>
    <property type="match status" value="1"/>
</dbReference>
<feature type="repeat" description="TPR" evidence="1">
    <location>
        <begin position="1264"/>
        <end position="1297"/>
    </location>
</feature>
<feature type="repeat" description="TPR" evidence="1">
    <location>
        <begin position="688"/>
        <end position="721"/>
    </location>
</feature>
<keyword evidence="5" id="KW-1185">Reference proteome</keyword>
<dbReference type="InterPro" id="IPR011989">
    <property type="entry name" value="ARM-like"/>
</dbReference>
<dbReference type="Pfam" id="PF13374">
    <property type="entry name" value="TPR_10"/>
    <property type="match status" value="2"/>
</dbReference>
<feature type="compositionally biased region" description="Basic and acidic residues" evidence="2">
    <location>
        <begin position="440"/>
        <end position="451"/>
    </location>
</feature>
<dbReference type="SMART" id="SM00028">
    <property type="entry name" value="TPR"/>
    <property type="match status" value="21"/>
</dbReference>